<name>A0ABU9MWJ3_9GAMM</name>
<evidence type="ECO:0000256" key="5">
    <source>
        <dbReference type="ARBA" id="ARBA00011245"/>
    </source>
</evidence>
<accession>A0ABU9MWJ3</accession>
<dbReference type="InterPro" id="IPR001018">
    <property type="entry name" value="Beta-lactamase_class-B_CS"/>
</dbReference>
<comment type="caution">
    <text evidence="15">The sequence shown here is derived from an EMBL/GenBank/DDBJ whole genome shotgun (WGS) entry which is preliminary data.</text>
</comment>
<feature type="signal peptide" evidence="13">
    <location>
        <begin position="1"/>
        <end position="20"/>
    </location>
</feature>
<evidence type="ECO:0000256" key="12">
    <source>
        <dbReference type="ARBA" id="ARBA00023251"/>
    </source>
</evidence>
<comment type="subunit">
    <text evidence="5">Monomer.</text>
</comment>
<dbReference type="SUPFAM" id="SSF56281">
    <property type="entry name" value="Metallo-hydrolase/oxidoreductase"/>
    <property type="match status" value="1"/>
</dbReference>
<evidence type="ECO:0000256" key="9">
    <source>
        <dbReference type="ARBA" id="ARBA00022764"/>
    </source>
</evidence>
<dbReference type="SMART" id="SM00849">
    <property type="entry name" value="Lactamase_B"/>
    <property type="match status" value="1"/>
</dbReference>
<comment type="catalytic activity">
    <reaction evidence="1">
        <text>a beta-lactam + H2O = a substituted beta-amino acid</text>
        <dbReference type="Rhea" id="RHEA:20401"/>
        <dbReference type="ChEBI" id="CHEBI:15377"/>
        <dbReference type="ChEBI" id="CHEBI:35627"/>
        <dbReference type="ChEBI" id="CHEBI:140347"/>
        <dbReference type="EC" id="3.5.2.6"/>
    </reaction>
</comment>
<keyword evidence="16" id="KW-1185">Reference proteome</keyword>
<evidence type="ECO:0000313" key="15">
    <source>
        <dbReference type="EMBL" id="MEM0515640.1"/>
    </source>
</evidence>
<evidence type="ECO:0000256" key="1">
    <source>
        <dbReference type="ARBA" id="ARBA00001526"/>
    </source>
</evidence>
<reference evidence="15 16" key="1">
    <citation type="submission" date="2024-03" db="EMBL/GenBank/DDBJ databases">
        <title>Pseudoalteromonas qingdaonensis sp. nov., isolated from the intestines of marine benthic organisms.</title>
        <authorList>
            <person name="Lin X."/>
            <person name="Fang S."/>
            <person name="Hu X."/>
        </authorList>
    </citation>
    <scope>NUCLEOTIDE SEQUENCE [LARGE SCALE GENOMIC DNA]</scope>
    <source>
        <strain evidence="15 16">YIC-827</strain>
    </source>
</reference>
<feature type="chain" id="PRO_5046670289" description="beta-lactamase" evidence="13">
    <location>
        <begin position="21"/>
        <end position="288"/>
    </location>
</feature>
<evidence type="ECO:0000256" key="7">
    <source>
        <dbReference type="ARBA" id="ARBA00022723"/>
    </source>
</evidence>
<dbReference type="InterPro" id="IPR001279">
    <property type="entry name" value="Metallo-B-lactamas"/>
</dbReference>
<evidence type="ECO:0000313" key="16">
    <source>
        <dbReference type="Proteomes" id="UP001447008"/>
    </source>
</evidence>
<keyword evidence="11" id="KW-0862">Zinc</keyword>
<dbReference type="PANTHER" id="PTHR42951:SF4">
    <property type="entry name" value="ACYL-COENZYME A THIOESTERASE MBLAC2"/>
    <property type="match status" value="1"/>
</dbReference>
<keyword evidence="10" id="KW-0378">Hydrolase</keyword>
<evidence type="ECO:0000256" key="6">
    <source>
        <dbReference type="ARBA" id="ARBA00012865"/>
    </source>
</evidence>
<dbReference type="InterPro" id="IPR050855">
    <property type="entry name" value="NDM-1-like"/>
</dbReference>
<evidence type="ECO:0000256" key="4">
    <source>
        <dbReference type="ARBA" id="ARBA00005250"/>
    </source>
</evidence>
<dbReference type="EMBL" id="JBCGCU010000009">
    <property type="protein sequence ID" value="MEM0515640.1"/>
    <property type="molecule type" value="Genomic_DNA"/>
</dbReference>
<dbReference type="PANTHER" id="PTHR42951">
    <property type="entry name" value="METALLO-BETA-LACTAMASE DOMAIN-CONTAINING"/>
    <property type="match status" value="1"/>
</dbReference>
<evidence type="ECO:0000256" key="8">
    <source>
        <dbReference type="ARBA" id="ARBA00022729"/>
    </source>
</evidence>
<comment type="subcellular location">
    <subcellularLocation>
        <location evidence="3">Periplasm</location>
    </subcellularLocation>
</comment>
<evidence type="ECO:0000256" key="13">
    <source>
        <dbReference type="SAM" id="SignalP"/>
    </source>
</evidence>
<keyword evidence="12" id="KW-0046">Antibiotic resistance</keyword>
<sequence length="288" mass="31050">MIAVLVATVVTALTVKAAQAEDVEVTTQQLDKHIYVLFGRGGNIAAHVGADGTYIIDDQFAKLAPQIKAKLKELNPNAAEFVLNTHYHDDHTGGNEVFAQAGAHVIAHHNVHKRLEEKHGAGSEFLPRLSFGDDLTLHFNGEHARLVHYASAHTDGDAVVFFSDANIVHMGDIYFNTGGLPFVDVDGGGSIEGILAALQSVLAQIDDNTQVIPGHGPISDKAGLMRYQASVAKAKALMLKAMAKEQTLDAVIAADPFAELNLKYADWLPKERVITLFYRSLGGKEVQP</sequence>
<feature type="domain" description="Metallo-beta-lactamase" evidence="14">
    <location>
        <begin position="42"/>
        <end position="215"/>
    </location>
</feature>
<dbReference type="PROSITE" id="PS00743">
    <property type="entry name" value="BETA_LACTAMASE_B_1"/>
    <property type="match status" value="1"/>
</dbReference>
<dbReference type="InterPro" id="IPR036866">
    <property type="entry name" value="RibonucZ/Hydroxyglut_hydro"/>
</dbReference>
<comment type="cofactor">
    <cofactor evidence="2">
        <name>Zn(2+)</name>
        <dbReference type="ChEBI" id="CHEBI:29105"/>
    </cofactor>
</comment>
<dbReference type="Proteomes" id="UP001447008">
    <property type="component" value="Unassembled WGS sequence"/>
</dbReference>
<keyword evidence="8 13" id="KW-0732">Signal</keyword>
<evidence type="ECO:0000256" key="10">
    <source>
        <dbReference type="ARBA" id="ARBA00022801"/>
    </source>
</evidence>
<dbReference type="EC" id="3.5.2.6" evidence="6"/>
<proteinExistence type="inferred from homology"/>
<keyword evidence="7" id="KW-0479">Metal-binding</keyword>
<dbReference type="CDD" id="cd16282">
    <property type="entry name" value="metallo-hydrolase-like_MBL-fold"/>
    <property type="match status" value="1"/>
</dbReference>
<dbReference type="Pfam" id="PF00753">
    <property type="entry name" value="Lactamase_B"/>
    <property type="match status" value="1"/>
</dbReference>
<keyword evidence="9" id="KW-0574">Periplasm</keyword>
<protein>
    <recommendedName>
        <fullName evidence="6">beta-lactamase</fullName>
        <ecNumber evidence="6">3.5.2.6</ecNumber>
    </recommendedName>
</protein>
<organism evidence="15 16">
    <name type="scientific">Pseudoalteromonas qingdaonensis</name>
    <dbReference type="NCBI Taxonomy" id="3131913"/>
    <lineage>
        <taxon>Bacteria</taxon>
        <taxon>Pseudomonadati</taxon>
        <taxon>Pseudomonadota</taxon>
        <taxon>Gammaproteobacteria</taxon>
        <taxon>Alteromonadales</taxon>
        <taxon>Pseudoalteromonadaceae</taxon>
        <taxon>Pseudoalteromonas</taxon>
    </lineage>
</organism>
<comment type="similarity">
    <text evidence="4">Belongs to the metallo-beta-lactamase superfamily. Class-B beta-lactamase family.</text>
</comment>
<evidence type="ECO:0000256" key="2">
    <source>
        <dbReference type="ARBA" id="ARBA00001947"/>
    </source>
</evidence>
<evidence type="ECO:0000256" key="3">
    <source>
        <dbReference type="ARBA" id="ARBA00004418"/>
    </source>
</evidence>
<gene>
    <name evidence="15" type="ORF">WCN91_09495</name>
</gene>
<dbReference type="Gene3D" id="3.60.15.10">
    <property type="entry name" value="Ribonuclease Z/Hydroxyacylglutathione hydrolase-like"/>
    <property type="match status" value="1"/>
</dbReference>
<evidence type="ECO:0000256" key="11">
    <source>
        <dbReference type="ARBA" id="ARBA00022833"/>
    </source>
</evidence>
<evidence type="ECO:0000259" key="14">
    <source>
        <dbReference type="SMART" id="SM00849"/>
    </source>
</evidence>